<evidence type="ECO:0008006" key="5">
    <source>
        <dbReference type="Google" id="ProtNLM"/>
    </source>
</evidence>
<dbReference type="PROSITE" id="PS51831">
    <property type="entry name" value="HD"/>
    <property type="match status" value="1"/>
</dbReference>
<dbReference type="InterPro" id="IPR003607">
    <property type="entry name" value="HD/PDEase_dom"/>
</dbReference>
<feature type="domain" description="HD-GYP" evidence="2">
    <location>
        <begin position="164"/>
        <end position="355"/>
    </location>
</feature>
<dbReference type="CDD" id="cd00077">
    <property type="entry name" value="HDc"/>
    <property type="match status" value="1"/>
</dbReference>
<evidence type="ECO:0000313" key="3">
    <source>
        <dbReference type="EMBL" id="GJE07553.1"/>
    </source>
</evidence>
<reference evidence="3" key="1">
    <citation type="journal article" date="2021" name="Front. Microbiol.">
        <title>Comprehensive Comparative Genomics and Phenotyping of Methylobacterium Species.</title>
        <authorList>
            <person name="Alessa O."/>
            <person name="Ogura Y."/>
            <person name="Fujitani Y."/>
            <person name="Takami H."/>
            <person name="Hayashi T."/>
            <person name="Sahin N."/>
            <person name="Tani A."/>
        </authorList>
    </citation>
    <scope>NUCLEOTIDE SEQUENCE</scope>
    <source>
        <strain evidence="3">LMG 23639</strain>
    </source>
</reference>
<feature type="domain" description="HD" evidence="1">
    <location>
        <begin position="186"/>
        <end position="306"/>
    </location>
</feature>
<dbReference type="InterPro" id="IPR037522">
    <property type="entry name" value="HD_GYP_dom"/>
</dbReference>
<evidence type="ECO:0000259" key="2">
    <source>
        <dbReference type="PROSITE" id="PS51832"/>
    </source>
</evidence>
<dbReference type="NCBIfam" id="TIGR00277">
    <property type="entry name" value="HDIG"/>
    <property type="match status" value="1"/>
</dbReference>
<evidence type="ECO:0000259" key="1">
    <source>
        <dbReference type="PROSITE" id="PS51831"/>
    </source>
</evidence>
<dbReference type="PROSITE" id="PS51832">
    <property type="entry name" value="HD_GYP"/>
    <property type="match status" value="1"/>
</dbReference>
<protein>
    <recommendedName>
        <fullName evidence="5">Phosphohydrolase</fullName>
    </recommendedName>
</protein>
<dbReference type="PANTHER" id="PTHR43155:SF2">
    <property type="entry name" value="CYCLIC DI-GMP PHOSPHODIESTERASE PA4108"/>
    <property type="match status" value="1"/>
</dbReference>
<evidence type="ECO:0000313" key="4">
    <source>
        <dbReference type="Proteomes" id="UP001055102"/>
    </source>
</evidence>
<dbReference type="RefSeq" id="WP_238276784.1">
    <property type="nucleotide sequence ID" value="NZ_BPQR01000047.1"/>
</dbReference>
<dbReference type="Proteomes" id="UP001055102">
    <property type="component" value="Unassembled WGS sequence"/>
</dbReference>
<dbReference type="SUPFAM" id="SSF109604">
    <property type="entry name" value="HD-domain/PDEase-like"/>
    <property type="match status" value="1"/>
</dbReference>
<name>A0ABQ4T091_9HYPH</name>
<comment type="caution">
    <text evidence="3">The sequence shown here is derived from an EMBL/GenBank/DDBJ whole genome shotgun (WGS) entry which is preliminary data.</text>
</comment>
<dbReference type="InterPro" id="IPR006674">
    <property type="entry name" value="HD_domain"/>
</dbReference>
<dbReference type="InterPro" id="IPR006675">
    <property type="entry name" value="HDIG_dom"/>
</dbReference>
<organism evidence="3 4">
    <name type="scientific">Methylobacterium jeotgali</name>
    <dbReference type="NCBI Taxonomy" id="381630"/>
    <lineage>
        <taxon>Bacteria</taxon>
        <taxon>Pseudomonadati</taxon>
        <taxon>Pseudomonadota</taxon>
        <taxon>Alphaproteobacteria</taxon>
        <taxon>Hyphomicrobiales</taxon>
        <taxon>Methylobacteriaceae</taxon>
        <taxon>Methylobacterium</taxon>
    </lineage>
</organism>
<proteinExistence type="predicted"/>
<reference evidence="3" key="2">
    <citation type="submission" date="2021-08" db="EMBL/GenBank/DDBJ databases">
        <authorList>
            <person name="Tani A."/>
            <person name="Ola A."/>
            <person name="Ogura Y."/>
            <person name="Katsura K."/>
            <person name="Hayashi T."/>
        </authorList>
    </citation>
    <scope>NUCLEOTIDE SEQUENCE</scope>
    <source>
        <strain evidence="3">LMG 23639</strain>
    </source>
</reference>
<keyword evidence="4" id="KW-1185">Reference proteome</keyword>
<gene>
    <name evidence="3" type="ORF">AOPFMNJM_2882</name>
</gene>
<accession>A0ABQ4T091</accession>
<dbReference type="Gene3D" id="1.10.3210.10">
    <property type="entry name" value="Hypothetical protein af1432"/>
    <property type="match status" value="1"/>
</dbReference>
<dbReference type="EMBL" id="BPQR01000047">
    <property type="protein sequence ID" value="GJE07553.1"/>
    <property type="molecule type" value="Genomic_DNA"/>
</dbReference>
<dbReference type="PANTHER" id="PTHR43155">
    <property type="entry name" value="CYCLIC DI-GMP PHOSPHODIESTERASE PA4108-RELATED"/>
    <property type="match status" value="1"/>
</dbReference>
<dbReference type="SMART" id="SM00471">
    <property type="entry name" value="HDc"/>
    <property type="match status" value="1"/>
</dbReference>
<sequence length="355" mass="38039">MAQEGFVLLVTDAPDRTRLLSRGVDRVAPCRYAEPRGALPDERPLLLVTDIHPEADAGAAAEMRRRARAAGIPLLHLTRDGDAPRADEVSPFLRVMPADASRASVFTAMLEMIDLGSRARERRARALQARAGAAMTVVSNLFGRAATGDPVTAEESARGTQAVMEAVSEVGIRDWLEIVWRHDIGLYQHTLSVAGFAAAFGGEIGLSGPDLRRLTQAALLHDIGKSRIPVEILNKPAALDAAETAQMRTHAAIGADILAAQGGFEPAILDVVRHHHEKLDGSGYPDGLRGGAIADLVRMVTICDIYSALTERRAYRAPMTHAEAVATMTGMRGQLDRTLLLAFAPVIASSVRAWG</sequence>
<dbReference type="Pfam" id="PF13487">
    <property type="entry name" value="HD_5"/>
    <property type="match status" value="1"/>
</dbReference>